<feature type="region of interest" description="Disordered" evidence="2">
    <location>
        <begin position="277"/>
        <end position="299"/>
    </location>
</feature>
<evidence type="ECO:0000313" key="4">
    <source>
        <dbReference type="EMBL" id="SDC29175.1"/>
    </source>
</evidence>
<dbReference type="OrthoDB" id="9782542at2"/>
<dbReference type="RefSeq" id="WP_093729888.1">
    <property type="nucleotide sequence ID" value="NZ_FMYW01000004.1"/>
</dbReference>
<dbReference type="AlphaFoldDB" id="A0A1G6KF21"/>
<organism evidence="4 5">
    <name type="scientific">Succiniclasticum ruminis</name>
    <dbReference type="NCBI Taxonomy" id="40841"/>
    <lineage>
        <taxon>Bacteria</taxon>
        <taxon>Bacillati</taxon>
        <taxon>Bacillota</taxon>
        <taxon>Negativicutes</taxon>
        <taxon>Acidaminococcales</taxon>
        <taxon>Acidaminococcaceae</taxon>
        <taxon>Succiniclasticum</taxon>
    </lineage>
</organism>
<dbReference type="Proteomes" id="UP000198943">
    <property type="component" value="Unassembled WGS sequence"/>
</dbReference>
<proteinExistence type="inferred from homology"/>
<name>A0A1G6KF21_9FIRM</name>
<dbReference type="InterPro" id="IPR004474">
    <property type="entry name" value="LytR_CpsA_psr"/>
</dbReference>
<dbReference type="NCBIfam" id="TIGR00350">
    <property type="entry name" value="lytR_cpsA_psr"/>
    <property type="match status" value="1"/>
</dbReference>
<protein>
    <submittedName>
        <fullName evidence="4">Transcriptional attenuator, LytR family</fullName>
    </submittedName>
</protein>
<keyword evidence="5" id="KW-1185">Reference proteome</keyword>
<dbReference type="Gene3D" id="3.40.630.190">
    <property type="entry name" value="LCP protein"/>
    <property type="match status" value="1"/>
</dbReference>
<sequence length="299" mass="34331">MRKIFFLIVAAIAAFMWGDFSLEKIPDLEFLSGKRNIVVMGCDIRKDDAGRSDTLFVVMMDKSDKKAALLSVPRDTRVKIKGHGWDKINSAFAYGGHKLTQETVQDFLGIRLHNYVVVDFQGFKGLVDAVGGVDINVEKRMYYYDPYANFEIDLRPGNQHMDGKTAMQYVRYRDEEGDIGRIRRQQKFIMALYKQIASKNILAKMPGVSKQIMSMIKTDLSLKEMVELGKVMHDMMETDGLKMAMVPGTPKYVDGISYWIPDIPKMRQQMAEMQGVKMSEKFRENTKKLEEDYKKSAKK</sequence>
<feature type="domain" description="Cell envelope-related transcriptional attenuator" evidence="3">
    <location>
        <begin position="51"/>
        <end position="197"/>
    </location>
</feature>
<gene>
    <name evidence="4" type="ORF">SAMN04487864_104211</name>
</gene>
<dbReference type="PANTHER" id="PTHR33392">
    <property type="entry name" value="POLYISOPRENYL-TEICHOIC ACID--PEPTIDOGLYCAN TEICHOIC ACID TRANSFERASE TAGU"/>
    <property type="match status" value="1"/>
</dbReference>
<evidence type="ECO:0000313" key="5">
    <source>
        <dbReference type="Proteomes" id="UP000198943"/>
    </source>
</evidence>
<comment type="similarity">
    <text evidence="1">Belongs to the LytR/CpsA/Psr (LCP) family.</text>
</comment>
<dbReference type="EMBL" id="FMYW01000004">
    <property type="protein sequence ID" value="SDC29175.1"/>
    <property type="molecule type" value="Genomic_DNA"/>
</dbReference>
<reference evidence="5" key="1">
    <citation type="submission" date="2016-10" db="EMBL/GenBank/DDBJ databases">
        <authorList>
            <person name="Varghese N."/>
            <person name="Submissions S."/>
        </authorList>
    </citation>
    <scope>NUCLEOTIDE SEQUENCE [LARGE SCALE GENOMIC DNA]</scope>
    <source>
        <strain evidence="5">DSM 11005</strain>
    </source>
</reference>
<dbReference type="Pfam" id="PF03816">
    <property type="entry name" value="LytR_cpsA_psr"/>
    <property type="match status" value="1"/>
</dbReference>
<dbReference type="PANTHER" id="PTHR33392:SF6">
    <property type="entry name" value="POLYISOPRENYL-TEICHOIC ACID--PEPTIDOGLYCAN TEICHOIC ACID TRANSFERASE TAGU"/>
    <property type="match status" value="1"/>
</dbReference>
<evidence type="ECO:0000259" key="3">
    <source>
        <dbReference type="Pfam" id="PF03816"/>
    </source>
</evidence>
<feature type="compositionally biased region" description="Basic and acidic residues" evidence="2">
    <location>
        <begin position="278"/>
        <end position="299"/>
    </location>
</feature>
<dbReference type="InterPro" id="IPR050922">
    <property type="entry name" value="LytR/CpsA/Psr_CW_biosynth"/>
</dbReference>
<evidence type="ECO:0000256" key="2">
    <source>
        <dbReference type="SAM" id="MobiDB-lite"/>
    </source>
</evidence>
<accession>A0A1G6KF21</accession>
<evidence type="ECO:0000256" key="1">
    <source>
        <dbReference type="ARBA" id="ARBA00006068"/>
    </source>
</evidence>